<evidence type="ECO:0000256" key="2">
    <source>
        <dbReference type="SAM" id="MobiDB-lite"/>
    </source>
</evidence>
<dbReference type="SUPFAM" id="SSF50978">
    <property type="entry name" value="WD40 repeat-like"/>
    <property type="match status" value="1"/>
</dbReference>
<dbReference type="InterPro" id="IPR044230">
    <property type="entry name" value="GTF3C4"/>
</dbReference>
<dbReference type="PROSITE" id="PS50082">
    <property type="entry name" value="WD_REPEATS_2"/>
    <property type="match status" value="2"/>
</dbReference>
<dbReference type="InterPro" id="IPR001680">
    <property type="entry name" value="WD40_rpt"/>
</dbReference>
<keyword evidence="1" id="KW-0853">WD repeat</keyword>
<dbReference type="Proteomes" id="UP001428341">
    <property type="component" value="Unassembled WGS sequence"/>
</dbReference>
<protein>
    <recommendedName>
        <fullName evidence="3">Transcription factor IIIC 90kDa subunit N-terminal domain-containing protein</fullName>
    </recommendedName>
</protein>
<feature type="repeat" description="WD" evidence="1">
    <location>
        <begin position="446"/>
        <end position="477"/>
    </location>
</feature>
<dbReference type="PANTHER" id="PTHR15496">
    <property type="entry name" value="GENERAL TRANSCRIPTION FACTOR 3C POLYPEPTIDE 4 FAMILY"/>
    <property type="match status" value="1"/>
</dbReference>
<reference evidence="4 5" key="1">
    <citation type="submission" date="2024-05" db="EMBL/GenBank/DDBJ databases">
        <title>Haplotype-resolved chromosome-level genome assembly of Huyou (Citrus changshanensis).</title>
        <authorList>
            <person name="Miao C."/>
            <person name="Chen W."/>
            <person name="Wu Y."/>
            <person name="Wang L."/>
            <person name="Zhao S."/>
            <person name="Grierson D."/>
            <person name="Xu C."/>
            <person name="Chen K."/>
        </authorList>
    </citation>
    <scope>NUCLEOTIDE SEQUENCE [LARGE SCALE GENOMIC DNA]</scope>
    <source>
        <strain evidence="4">01-14</strain>
        <tissue evidence="4">Leaf</tissue>
    </source>
</reference>
<dbReference type="PANTHER" id="PTHR15496:SF2">
    <property type="entry name" value="GENERAL TRANSCRIPTION FACTOR 3C POLYPEPTIDE 4"/>
    <property type="match status" value="1"/>
</dbReference>
<sequence>MASRFQAATLATAPCYPNAIAWSDENLIAVGSGHLVIILNPALPFGPRGLITIPDCEPYPIGVVKREELLSDCLLSTSLNRDRRPSVRSISWSPIGMAPNSGCLLAVCTTEGHVKIYRPPFCDFGAEWIEVVDISDRLYDYLAIINFGEPHISSAEFPEEKTPEHEPIDDLPNSVPRKERKRRRVNTSSVINGRSSKDSDVGSCLSIEMARIVDFTSNKMKDSNTHPTVAASKSKGNSITKIPSNCCLPLITADQYASRSAMLHSLAVAWSPVLRLSSKKYPVPQNGSSNWFSILAVGGRSGKVSLWRICVPKCYSVEDCKVPTTAVLIGLFQAHNSWITSISLAVLSSDSSNPQVLLVTGSSDGSVRIWDGYIQELLKSAEAHCVPFSLLKEVVTVNTVPISVLSLILPVQSPRLMLLAVGKGSGSFDLWKCDISCNKFDKVGSYNAHDQVVTGLAWAFDGCCLYSCSQDNFVRSWIFHGNSLSQVSIPTNTPGLQSCTDLPDAFVSCLGMAVSPGNLVVAMVRNFDLDALDHMYQAREKTEERNLNFSEVSTVRLAVMNGKSNFDGTPIASNRRIRFPQFFISRMQNVLLAGNMFRAQRSAIEFFWIGGQQLDVLSNTFPKYGHEACPDFSEKELSIWESNILWSLQQYEDLHKPLVVWDLIGALLAFKRSIPQYVECTLLKWLSSLYLGSLSSLYLGSHVGLSMKTVLSHVSKSVSKISSRQLHLINIILRRVILAELKADQINSKLQNLEGIYGSEEEQLTVWMELLLNSEKELRERLVGFSFSAFISLGAYATSTCSQTVYWCPDGIAQMEQWVAHNHEHVRDQLKVLASEVAGSDRRSHPSKYVDKEQCTYCTASVPFDSPEVAVCRGLESSDGDNQKHKLVRCSVSMQVCPATPLWFCKCCQRWTSKLAPESLFIMPRYPDDFKSLIESSVQEETPKPFCPLCGILLQRLQPEFLLSPSPV</sequence>
<evidence type="ECO:0000259" key="3">
    <source>
        <dbReference type="Pfam" id="PF12657"/>
    </source>
</evidence>
<dbReference type="SMART" id="SM00320">
    <property type="entry name" value="WD40"/>
    <property type="match status" value="4"/>
</dbReference>
<organism evidence="4 5">
    <name type="scientific">Citrus x changshan-huyou</name>
    <dbReference type="NCBI Taxonomy" id="2935761"/>
    <lineage>
        <taxon>Eukaryota</taxon>
        <taxon>Viridiplantae</taxon>
        <taxon>Streptophyta</taxon>
        <taxon>Embryophyta</taxon>
        <taxon>Tracheophyta</taxon>
        <taxon>Spermatophyta</taxon>
        <taxon>Magnoliopsida</taxon>
        <taxon>eudicotyledons</taxon>
        <taxon>Gunneridae</taxon>
        <taxon>Pentapetalae</taxon>
        <taxon>rosids</taxon>
        <taxon>malvids</taxon>
        <taxon>Sapindales</taxon>
        <taxon>Rutaceae</taxon>
        <taxon>Aurantioideae</taxon>
        <taxon>Citrus</taxon>
    </lineage>
</organism>
<dbReference type="InterPro" id="IPR024761">
    <property type="entry name" value="TFIIIC_delta_N"/>
</dbReference>
<feature type="region of interest" description="Disordered" evidence="2">
    <location>
        <begin position="157"/>
        <end position="195"/>
    </location>
</feature>
<dbReference type="InterPro" id="IPR036322">
    <property type="entry name" value="WD40_repeat_dom_sf"/>
</dbReference>
<evidence type="ECO:0000256" key="1">
    <source>
        <dbReference type="PROSITE-ProRule" id="PRU00221"/>
    </source>
</evidence>
<comment type="caution">
    <text evidence="4">The sequence shown here is derived from an EMBL/GenBank/DDBJ whole genome shotgun (WGS) entry which is preliminary data.</text>
</comment>
<accession>A0AAP0M690</accession>
<feature type="repeat" description="WD" evidence="1">
    <location>
        <begin position="357"/>
        <end position="371"/>
    </location>
</feature>
<dbReference type="GO" id="GO:0006384">
    <property type="term" value="P:transcription initiation at RNA polymerase III promoter"/>
    <property type="evidence" value="ECO:0007669"/>
    <property type="project" value="InterPro"/>
</dbReference>
<gene>
    <name evidence="4" type="ORF">WN944_014820</name>
</gene>
<proteinExistence type="predicted"/>
<evidence type="ECO:0000313" key="5">
    <source>
        <dbReference type="Proteomes" id="UP001428341"/>
    </source>
</evidence>
<dbReference type="Pfam" id="PF12657">
    <property type="entry name" value="TFIIIC_delta"/>
    <property type="match status" value="1"/>
</dbReference>
<dbReference type="GO" id="GO:0000127">
    <property type="term" value="C:transcription factor TFIIIC complex"/>
    <property type="evidence" value="ECO:0007669"/>
    <property type="project" value="InterPro"/>
</dbReference>
<feature type="compositionally biased region" description="Basic and acidic residues" evidence="2">
    <location>
        <begin position="158"/>
        <end position="168"/>
    </location>
</feature>
<dbReference type="AlphaFoldDB" id="A0AAP0M690"/>
<name>A0AAP0M690_9ROSI</name>
<dbReference type="GO" id="GO:0004402">
    <property type="term" value="F:histone acetyltransferase activity"/>
    <property type="evidence" value="ECO:0007669"/>
    <property type="project" value="InterPro"/>
</dbReference>
<dbReference type="Gene3D" id="2.130.10.10">
    <property type="entry name" value="YVTN repeat-like/Quinoprotein amine dehydrogenase"/>
    <property type="match status" value="2"/>
</dbReference>
<feature type="domain" description="Transcription factor IIIC 90kDa subunit N-terminal" evidence="3">
    <location>
        <begin position="82"/>
        <end position="524"/>
    </location>
</feature>
<evidence type="ECO:0000313" key="4">
    <source>
        <dbReference type="EMBL" id="KAK9199628.1"/>
    </source>
</evidence>
<dbReference type="EMBL" id="JBCGBO010000005">
    <property type="protein sequence ID" value="KAK9199628.1"/>
    <property type="molecule type" value="Genomic_DNA"/>
</dbReference>
<dbReference type="InterPro" id="IPR015943">
    <property type="entry name" value="WD40/YVTN_repeat-like_dom_sf"/>
</dbReference>
<keyword evidence="5" id="KW-1185">Reference proteome</keyword>